<proteinExistence type="predicted"/>
<accession>A0A0L8FI11</accession>
<reference evidence="1" key="1">
    <citation type="submission" date="2015-07" db="EMBL/GenBank/DDBJ databases">
        <title>MeaNS - Measles Nucleotide Surveillance Program.</title>
        <authorList>
            <person name="Tran T."/>
            <person name="Druce J."/>
        </authorList>
    </citation>
    <scope>NUCLEOTIDE SEQUENCE</scope>
    <source>
        <strain evidence="1">UCB-OBI-ISO-001</strain>
        <tissue evidence="1">Gonad</tissue>
    </source>
</reference>
<dbReference type="AlphaFoldDB" id="A0A0L8FI11"/>
<evidence type="ECO:0000313" key="1">
    <source>
        <dbReference type="EMBL" id="KOF63318.1"/>
    </source>
</evidence>
<dbReference type="EMBL" id="KQ431191">
    <property type="protein sequence ID" value="KOF63318.1"/>
    <property type="molecule type" value="Genomic_DNA"/>
</dbReference>
<name>A0A0L8FI11_OCTBM</name>
<sequence length="63" mass="7183">MCVEIHGVVNNLMEEVGLLVSGVTLSTYHMFSRNWCLKSDVLVIHYLTLRSGTHNFFKSDRLA</sequence>
<organism evidence="1">
    <name type="scientific">Octopus bimaculoides</name>
    <name type="common">California two-spotted octopus</name>
    <dbReference type="NCBI Taxonomy" id="37653"/>
    <lineage>
        <taxon>Eukaryota</taxon>
        <taxon>Metazoa</taxon>
        <taxon>Spiralia</taxon>
        <taxon>Lophotrochozoa</taxon>
        <taxon>Mollusca</taxon>
        <taxon>Cephalopoda</taxon>
        <taxon>Coleoidea</taxon>
        <taxon>Octopodiformes</taxon>
        <taxon>Octopoda</taxon>
        <taxon>Incirrata</taxon>
        <taxon>Octopodidae</taxon>
        <taxon>Octopus</taxon>
    </lineage>
</organism>
<protein>
    <submittedName>
        <fullName evidence="1">Uncharacterized protein</fullName>
    </submittedName>
</protein>
<gene>
    <name evidence="1" type="ORF">OCBIM_22019519mg</name>
</gene>